<dbReference type="Gene3D" id="1.10.10.60">
    <property type="entry name" value="Homeodomain-like"/>
    <property type="match status" value="1"/>
</dbReference>
<feature type="domain" description="UBA" evidence="10">
    <location>
        <begin position="317"/>
        <end position="364"/>
    </location>
</feature>
<organism evidence="11 12">
    <name type="scientific">Myriangium duriaei CBS 260.36</name>
    <dbReference type="NCBI Taxonomy" id="1168546"/>
    <lineage>
        <taxon>Eukaryota</taxon>
        <taxon>Fungi</taxon>
        <taxon>Dikarya</taxon>
        <taxon>Ascomycota</taxon>
        <taxon>Pezizomycotina</taxon>
        <taxon>Dothideomycetes</taxon>
        <taxon>Dothideomycetidae</taxon>
        <taxon>Myriangiales</taxon>
        <taxon>Myriangiaceae</taxon>
        <taxon>Myriangium</taxon>
    </lineage>
</organism>
<dbReference type="Pfam" id="PF08914">
    <property type="entry name" value="Myb_Rap1"/>
    <property type="match status" value="1"/>
</dbReference>
<comment type="similarity">
    <text evidence="1 8">Belongs to the RAP1 family.</text>
</comment>
<dbReference type="PROSITE" id="PS50030">
    <property type="entry name" value="UBA"/>
    <property type="match status" value="1"/>
</dbReference>
<evidence type="ECO:0000256" key="4">
    <source>
        <dbReference type="ARBA" id="ARBA00023015"/>
    </source>
</evidence>
<evidence type="ECO:0000256" key="7">
    <source>
        <dbReference type="ARBA" id="ARBA00023242"/>
    </source>
</evidence>
<gene>
    <name evidence="11" type="ORF">K461DRAFT_231335</name>
</gene>
<dbReference type="InterPro" id="IPR009057">
    <property type="entry name" value="Homeodomain-like_sf"/>
</dbReference>
<feature type="compositionally biased region" description="Basic and acidic residues" evidence="9">
    <location>
        <begin position="237"/>
        <end position="258"/>
    </location>
</feature>
<dbReference type="Gene3D" id="1.10.10.2170">
    <property type="match status" value="1"/>
</dbReference>
<dbReference type="InterPro" id="IPR015940">
    <property type="entry name" value="UBA"/>
</dbReference>
<proteinExistence type="inferred from homology"/>
<dbReference type="CDD" id="cd11655">
    <property type="entry name" value="rap1_myb-like"/>
    <property type="match status" value="1"/>
</dbReference>
<feature type="compositionally biased region" description="Basic and acidic residues" evidence="9">
    <location>
        <begin position="290"/>
        <end position="311"/>
    </location>
</feature>
<dbReference type="GO" id="GO:0031848">
    <property type="term" value="P:protection from non-homologous end joining at telomere"/>
    <property type="evidence" value="ECO:0007669"/>
    <property type="project" value="TreeGrafter"/>
</dbReference>
<keyword evidence="4" id="KW-0805">Transcription regulation</keyword>
<evidence type="ECO:0000313" key="11">
    <source>
        <dbReference type="EMBL" id="KAF2149331.1"/>
    </source>
</evidence>
<keyword evidence="12" id="KW-1185">Reference proteome</keyword>
<comment type="caution">
    <text evidence="11">The sequence shown here is derived from an EMBL/GenBank/DDBJ whole genome shotgun (WGS) entry which is preliminary data.</text>
</comment>
<sequence>MSEGEQKGSTSKYNTDGCGTESSSLRTTGSMPGVQIFSDKSFFVLQRVPFRTTLIQDIEHHGGRVVKLEIHADYVIADHLRKDAPAGSLSYTFIEDAIKAGEIPDRSKHLASTSASTALTSTSRPIASGSTFSRPVKSTRTPFTAEDDITLWRWVKHCEAQGARILGLEIYKQLEEMNPRHTFQSWRDRYVKVLQHRPPPTVIADGPPTPPSEPMIQDSASGASSPELGSSPVMPAHRVESLPRDSSEVRFSPDKETSRNMTDTQAILDADTQALDFDIPELPEISDSVSMREESSAALRRQSDYFRHDSRPVSPIPSDGEDVNVYIEAKIQLGFNEDDVIDALEATSMQTKLAEVALDALSNGRGLPKGLSGIWTRQDDEDLESSDSSKIQWLERKHGSREVTRRLGFLNEMRG</sequence>
<evidence type="ECO:0000256" key="3">
    <source>
        <dbReference type="ARBA" id="ARBA00022895"/>
    </source>
</evidence>
<keyword evidence="3 8" id="KW-0779">Telomere</keyword>
<feature type="region of interest" description="Disordered" evidence="9">
    <location>
        <begin position="1"/>
        <end position="27"/>
    </location>
</feature>
<dbReference type="GO" id="GO:0042162">
    <property type="term" value="F:telomeric DNA binding"/>
    <property type="evidence" value="ECO:0007669"/>
    <property type="project" value="TreeGrafter"/>
</dbReference>
<evidence type="ECO:0000259" key="10">
    <source>
        <dbReference type="PROSITE" id="PS50030"/>
    </source>
</evidence>
<comment type="subunit">
    <text evidence="8">Homodimer.</text>
</comment>
<dbReference type="InterPro" id="IPR038104">
    <property type="entry name" value="Rap1_C_sf"/>
</dbReference>
<dbReference type="AlphaFoldDB" id="A0A9P4IVP1"/>
<dbReference type="PANTHER" id="PTHR16466">
    <property type="entry name" value="TELOMERE REPEAT-BINDING FACTOR 2-INTERACTING PROTEIN 1"/>
    <property type="match status" value="1"/>
</dbReference>
<dbReference type="InterPro" id="IPR039595">
    <property type="entry name" value="TE2IP/Rap1"/>
</dbReference>
<evidence type="ECO:0000256" key="6">
    <source>
        <dbReference type="ARBA" id="ARBA00023163"/>
    </source>
</evidence>
<evidence type="ECO:0000256" key="2">
    <source>
        <dbReference type="ARBA" id="ARBA00022454"/>
    </source>
</evidence>
<dbReference type="Pfam" id="PF11626">
    <property type="entry name" value="Rap1_C"/>
    <property type="match status" value="1"/>
</dbReference>
<dbReference type="GO" id="GO:0070187">
    <property type="term" value="C:shelterin complex"/>
    <property type="evidence" value="ECO:0007669"/>
    <property type="project" value="TreeGrafter"/>
</dbReference>
<keyword evidence="7 8" id="KW-0539">Nucleus</keyword>
<dbReference type="EMBL" id="ML996091">
    <property type="protein sequence ID" value="KAF2149331.1"/>
    <property type="molecule type" value="Genomic_DNA"/>
</dbReference>
<feature type="compositionally biased region" description="Polar residues" evidence="9">
    <location>
        <begin position="124"/>
        <end position="138"/>
    </location>
</feature>
<feature type="region of interest" description="Disordered" evidence="9">
    <location>
        <begin position="113"/>
        <end position="138"/>
    </location>
</feature>
<feature type="compositionally biased region" description="Pro residues" evidence="9">
    <location>
        <begin position="199"/>
        <end position="213"/>
    </location>
</feature>
<dbReference type="InterPro" id="IPR021661">
    <property type="entry name" value="Rap1_C"/>
</dbReference>
<dbReference type="InterPro" id="IPR015010">
    <property type="entry name" value="TERF2IP_Myb"/>
</dbReference>
<dbReference type="OrthoDB" id="435460at2759"/>
<evidence type="ECO:0000313" key="12">
    <source>
        <dbReference type="Proteomes" id="UP000799439"/>
    </source>
</evidence>
<name>A0A9P4IVP1_9PEZI</name>
<dbReference type="PANTHER" id="PTHR16466:SF6">
    <property type="entry name" value="TELOMERIC REPEAT-BINDING FACTOR 2-INTERACTING PROTEIN 1"/>
    <property type="match status" value="1"/>
</dbReference>
<accession>A0A9P4IVP1</accession>
<keyword evidence="5" id="KW-0010">Activator</keyword>
<evidence type="ECO:0000256" key="1">
    <source>
        <dbReference type="ARBA" id="ARBA00010467"/>
    </source>
</evidence>
<evidence type="ECO:0000256" key="9">
    <source>
        <dbReference type="SAM" id="MobiDB-lite"/>
    </source>
</evidence>
<comment type="subcellular location">
    <subcellularLocation>
        <location evidence="8">Nucleus</location>
    </subcellularLocation>
    <subcellularLocation>
        <location evidence="8">Chromosome</location>
        <location evidence="8">Telomere</location>
    </subcellularLocation>
</comment>
<keyword evidence="2 8" id="KW-0158">Chromosome</keyword>
<feature type="compositionally biased region" description="Low complexity" evidence="9">
    <location>
        <begin position="113"/>
        <end position="123"/>
    </location>
</feature>
<dbReference type="SUPFAM" id="SSF46689">
    <property type="entry name" value="Homeodomain-like"/>
    <property type="match status" value="1"/>
</dbReference>
<feature type="compositionally biased region" description="Polar residues" evidence="9">
    <location>
        <begin position="218"/>
        <end position="228"/>
    </location>
</feature>
<dbReference type="InterPro" id="IPR001357">
    <property type="entry name" value="BRCT_dom"/>
</dbReference>
<protein>
    <recommendedName>
        <fullName evidence="8">DNA-binding protein RAP1</fullName>
    </recommendedName>
</protein>
<evidence type="ECO:0000256" key="5">
    <source>
        <dbReference type="ARBA" id="ARBA00023159"/>
    </source>
</evidence>
<dbReference type="GO" id="GO:0010833">
    <property type="term" value="P:telomere maintenance via telomere lengthening"/>
    <property type="evidence" value="ECO:0007669"/>
    <property type="project" value="UniProtKB-UniRule"/>
</dbReference>
<dbReference type="Proteomes" id="UP000799439">
    <property type="component" value="Unassembled WGS sequence"/>
</dbReference>
<feature type="region of interest" description="Disordered" evidence="9">
    <location>
        <begin position="199"/>
        <end position="260"/>
    </location>
</feature>
<comment type="function">
    <text evidence="8">Involved in the regulation of telomere length, clustering and has a specific role in telomere position effect (TPE).</text>
</comment>
<evidence type="ECO:0000256" key="8">
    <source>
        <dbReference type="RuleBase" id="RU367107"/>
    </source>
</evidence>
<feature type="region of interest" description="Disordered" evidence="9">
    <location>
        <begin position="288"/>
        <end position="320"/>
    </location>
</feature>
<reference evidence="11" key="1">
    <citation type="journal article" date="2020" name="Stud. Mycol.">
        <title>101 Dothideomycetes genomes: a test case for predicting lifestyles and emergence of pathogens.</title>
        <authorList>
            <person name="Haridas S."/>
            <person name="Albert R."/>
            <person name="Binder M."/>
            <person name="Bloem J."/>
            <person name="Labutti K."/>
            <person name="Salamov A."/>
            <person name="Andreopoulos B."/>
            <person name="Baker S."/>
            <person name="Barry K."/>
            <person name="Bills G."/>
            <person name="Bluhm B."/>
            <person name="Cannon C."/>
            <person name="Castanera R."/>
            <person name="Culley D."/>
            <person name="Daum C."/>
            <person name="Ezra D."/>
            <person name="Gonzalez J."/>
            <person name="Henrissat B."/>
            <person name="Kuo A."/>
            <person name="Liang C."/>
            <person name="Lipzen A."/>
            <person name="Lutzoni F."/>
            <person name="Magnuson J."/>
            <person name="Mondo S."/>
            <person name="Nolan M."/>
            <person name="Ohm R."/>
            <person name="Pangilinan J."/>
            <person name="Park H.-J."/>
            <person name="Ramirez L."/>
            <person name="Alfaro M."/>
            <person name="Sun H."/>
            <person name="Tritt A."/>
            <person name="Yoshinaga Y."/>
            <person name="Zwiers L.-H."/>
            <person name="Turgeon B."/>
            <person name="Goodwin S."/>
            <person name="Spatafora J."/>
            <person name="Crous P."/>
            <person name="Grigoriev I."/>
        </authorList>
    </citation>
    <scope>NUCLEOTIDE SEQUENCE</scope>
    <source>
        <strain evidence="11">CBS 260.36</strain>
    </source>
</reference>
<keyword evidence="6" id="KW-0804">Transcription</keyword>
<dbReference type="Pfam" id="PF16589">
    <property type="entry name" value="BRCT_2"/>
    <property type="match status" value="1"/>
</dbReference>